<evidence type="ECO:0000259" key="6">
    <source>
        <dbReference type="Pfam" id="PF07589"/>
    </source>
</evidence>
<feature type="transmembrane region" description="Helical" evidence="4">
    <location>
        <begin position="278"/>
        <end position="294"/>
    </location>
</feature>
<dbReference type="GO" id="GO:0005886">
    <property type="term" value="C:plasma membrane"/>
    <property type="evidence" value="ECO:0007669"/>
    <property type="project" value="UniProtKB-SubCell"/>
</dbReference>
<evidence type="ECO:0000256" key="5">
    <source>
        <dbReference type="SAM" id="SignalP"/>
    </source>
</evidence>
<dbReference type="InterPro" id="IPR013424">
    <property type="entry name" value="Ice-binding_C"/>
</dbReference>
<comment type="subcellular location">
    <subcellularLocation>
        <location evidence="1">Cell membrane</location>
    </subcellularLocation>
</comment>
<proteinExistence type="predicted"/>
<keyword evidence="8" id="KW-1185">Reference proteome</keyword>
<dbReference type="Pfam" id="PF06977">
    <property type="entry name" value="SdiA-regulated"/>
    <property type="match status" value="1"/>
</dbReference>
<dbReference type="NCBIfam" id="TIGR02595">
    <property type="entry name" value="PEP_CTERM"/>
    <property type="match status" value="1"/>
</dbReference>
<dbReference type="Pfam" id="PF07589">
    <property type="entry name" value="PEP-CTERM"/>
    <property type="match status" value="1"/>
</dbReference>
<dbReference type="CDD" id="cd09971">
    <property type="entry name" value="SdiA-regulated"/>
    <property type="match status" value="1"/>
</dbReference>
<keyword evidence="2" id="KW-1003">Cell membrane</keyword>
<dbReference type="InterPro" id="IPR009722">
    <property type="entry name" value="YjiK/CarP"/>
</dbReference>
<feature type="signal peptide" evidence="5">
    <location>
        <begin position="1"/>
        <end position="20"/>
    </location>
</feature>
<evidence type="ECO:0000256" key="4">
    <source>
        <dbReference type="SAM" id="Phobius"/>
    </source>
</evidence>
<keyword evidence="3 4" id="KW-0472">Membrane</keyword>
<reference evidence="7 8" key="1">
    <citation type="submission" date="2018-03" db="EMBL/GenBank/DDBJ databases">
        <authorList>
            <person name="Keele B.F."/>
        </authorList>
    </citation>
    <scope>NUCLEOTIDE SEQUENCE [LARGE SCALE GENOMIC DNA]</scope>
    <source>
        <strain evidence="7 8">D20</strain>
    </source>
</reference>
<gene>
    <name evidence="7" type="ORF">C8261_00080</name>
</gene>
<feature type="chain" id="PRO_5015623425" evidence="5">
    <location>
        <begin position="21"/>
        <end position="304"/>
    </location>
</feature>
<protein>
    <submittedName>
        <fullName evidence="7">PEP-CTERM sorting domain-containing protein</fullName>
    </submittedName>
</protein>
<sequence>MKNVLACLAIATACAAPAYAAPLSVDLANYRLTATYALPEVTASEASAVTWNWDTDTLFVIGDEGDYVIETDKQGNQLSQTRLFGFDDTEGLTYIGNGQFVIVEERLQNVYLFDYNAGGGIGRSFLQYASIGPETGNIGLEGISWDPLSGDFFLVKEKVPQAVYRASIDFASGNAQVTDLFAREHLFTHLFGTYDLAAVQVLSTVPALLDTPYQDQLLILSQETPLLMTVDLDGTVLSRFDLAAIGTDIEGLTIDGNGTIYLVGETPMLYVLTPVPEPAAYAMMLAGVGLIGFIRRRQSARHAA</sequence>
<reference evidence="7 8" key="2">
    <citation type="submission" date="2018-04" db="EMBL/GenBank/DDBJ databases">
        <title>Thauera lacus sp. nov., isolated from an saline lake in Inner Mongolia, China.</title>
        <authorList>
            <person name="Liang Q.-Y."/>
        </authorList>
    </citation>
    <scope>NUCLEOTIDE SEQUENCE [LARGE SCALE GENOMIC DNA]</scope>
    <source>
        <strain evidence="7 8">D20</strain>
    </source>
</reference>
<feature type="domain" description="Ice-binding protein C-terminal" evidence="6">
    <location>
        <begin position="274"/>
        <end position="297"/>
    </location>
</feature>
<comment type="caution">
    <text evidence="7">The sequence shown here is derived from an EMBL/GenBank/DDBJ whole genome shotgun (WGS) entry which is preliminary data.</text>
</comment>
<dbReference type="AlphaFoldDB" id="A0A2T4IKC1"/>
<dbReference type="RefSeq" id="WP_107491975.1">
    <property type="nucleotide sequence ID" value="NZ_PZKC01000001.1"/>
</dbReference>
<organism evidence="7 8">
    <name type="scientific">Pseudothauera lacus</name>
    <dbReference type="NCBI Taxonomy" id="2136175"/>
    <lineage>
        <taxon>Bacteria</taxon>
        <taxon>Pseudomonadati</taxon>
        <taxon>Pseudomonadota</taxon>
        <taxon>Betaproteobacteria</taxon>
        <taxon>Rhodocyclales</taxon>
        <taxon>Zoogloeaceae</taxon>
        <taxon>Pseudothauera</taxon>
    </lineage>
</organism>
<dbReference type="Proteomes" id="UP000241193">
    <property type="component" value="Unassembled WGS sequence"/>
</dbReference>
<keyword evidence="5" id="KW-0732">Signal</keyword>
<dbReference type="SUPFAM" id="SSF50956">
    <property type="entry name" value="Thermostable phytase (3-phytase)"/>
    <property type="match status" value="1"/>
</dbReference>
<keyword evidence="4" id="KW-0812">Transmembrane</keyword>
<dbReference type="EMBL" id="PZKC01000001">
    <property type="protein sequence ID" value="PTD98215.1"/>
    <property type="molecule type" value="Genomic_DNA"/>
</dbReference>
<dbReference type="OrthoDB" id="8534799at2"/>
<evidence type="ECO:0000256" key="2">
    <source>
        <dbReference type="ARBA" id="ARBA00022475"/>
    </source>
</evidence>
<evidence type="ECO:0000313" key="8">
    <source>
        <dbReference type="Proteomes" id="UP000241193"/>
    </source>
</evidence>
<evidence type="ECO:0000313" key="7">
    <source>
        <dbReference type="EMBL" id="PTD98215.1"/>
    </source>
</evidence>
<name>A0A2T4IKC1_9RHOO</name>
<accession>A0A2T4IKC1</accession>
<evidence type="ECO:0000256" key="1">
    <source>
        <dbReference type="ARBA" id="ARBA00004236"/>
    </source>
</evidence>
<keyword evidence="4" id="KW-1133">Transmembrane helix</keyword>
<evidence type="ECO:0000256" key="3">
    <source>
        <dbReference type="ARBA" id="ARBA00023136"/>
    </source>
</evidence>